<evidence type="ECO:0000256" key="5">
    <source>
        <dbReference type="ARBA" id="ARBA00022989"/>
    </source>
</evidence>
<evidence type="ECO:0000256" key="4">
    <source>
        <dbReference type="ARBA" id="ARBA00022692"/>
    </source>
</evidence>
<evidence type="ECO:0000256" key="1">
    <source>
        <dbReference type="ARBA" id="ARBA00004651"/>
    </source>
</evidence>
<feature type="domain" description="NADH:quinone oxidoreductase/Mrp antiporter transmembrane" evidence="9">
    <location>
        <begin position="127"/>
        <end position="417"/>
    </location>
</feature>
<feature type="transmembrane region" description="Helical" evidence="8">
    <location>
        <begin position="105"/>
        <end position="125"/>
    </location>
</feature>
<dbReference type="InterPro" id="IPR001750">
    <property type="entry name" value="ND/Mrp_TM"/>
</dbReference>
<comment type="similarity">
    <text evidence="2">Belongs to the CPA3 antiporters (TC 2.A.63) subunit D family.</text>
</comment>
<dbReference type="AlphaFoldDB" id="A0A3N6X3S5"/>
<feature type="transmembrane region" description="Helical" evidence="8">
    <location>
        <begin position="367"/>
        <end position="397"/>
    </location>
</feature>
<sequence>MTGALLPLFVAIPLTAAGITAFARPGRRWPLTVLLAVLAVHVAASALLLGATRDGEVYADGVGGWVPGIAIPFAADALSALMLTFTGALSLVCCWYAIASGVGRVRLFSPLVLAMIAGVNGALLTADAFNLFVFIEVMLMPSYGLLILARRGQGTERSVRGSRLYVTFNLFVSTLFLVGVGLVYATAGTVNLGLLAGAAKEDGRVAAAAAVALAALAMKAALVPTYGWLTRAYPSTSPAITALFSGLHTKVAVYAIYRLYAVIFDGDERWLLIGLVVCGVTVAVGAIASVGEQSMRSMLSFSMVSHLGYILVGVALFTPAGLAAGIFYLLHHMVVKAAQFLSAGAIEDTYGTDRIDRLRGIGRREPLVAATFAIAALSLAGLPPFSGFVAKLVLVIASIDAGQVLLAVVLIAASLITLLAMLRVWNAVFMSPVPEGESSTRRIPWSLAAPGAILAVVTIVLGLGAQLLIPLTEVAAEGLLDTTTYVEEVLR</sequence>
<organism evidence="10 11">
    <name type="scientific">Aeromicrobium camelliae</name>
    <dbReference type="NCBI Taxonomy" id="1538144"/>
    <lineage>
        <taxon>Bacteria</taxon>
        <taxon>Bacillati</taxon>
        <taxon>Actinomycetota</taxon>
        <taxon>Actinomycetes</taxon>
        <taxon>Propionibacteriales</taxon>
        <taxon>Nocardioidaceae</taxon>
        <taxon>Aeromicrobium</taxon>
    </lineage>
</organism>
<keyword evidence="6 8" id="KW-0472">Membrane</keyword>
<feature type="transmembrane region" description="Helical" evidence="8">
    <location>
        <begin position="404"/>
        <end position="425"/>
    </location>
</feature>
<feature type="transmembrane region" description="Helical" evidence="8">
    <location>
        <begin position="81"/>
        <end position="98"/>
    </location>
</feature>
<keyword evidence="11" id="KW-1185">Reference proteome</keyword>
<keyword evidence="3" id="KW-1003">Cell membrane</keyword>
<dbReference type="RefSeq" id="WP_124236221.1">
    <property type="nucleotide sequence ID" value="NZ_JBHUFI010000003.1"/>
</dbReference>
<dbReference type="PRINTS" id="PR01437">
    <property type="entry name" value="NUOXDRDTASE4"/>
</dbReference>
<feature type="transmembrane region" description="Helical" evidence="8">
    <location>
        <begin position="205"/>
        <end position="227"/>
    </location>
</feature>
<keyword evidence="5 8" id="KW-1133">Transmembrane helix</keyword>
<dbReference type="OrthoDB" id="9768329at2"/>
<evidence type="ECO:0000256" key="6">
    <source>
        <dbReference type="ARBA" id="ARBA00023136"/>
    </source>
</evidence>
<feature type="transmembrane region" description="Helical" evidence="8">
    <location>
        <begin position="309"/>
        <end position="330"/>
    </location>
</feature>
<proteinExistence type="inferred from homology"/>
<evidence type="ECO:0000259" key="9">
    <source>
        <dbReference type="Pfam" id="PF00361"/>
    </source>
</evidence>
<evidence type="ECO:0000313" key="10">
    <source>
        <dbReference type="EMBL" id="RQN08765.1"/>
    </source>
</evidence>
<dbReference type="Pfam" id="PF00361">
    <property type="entry name" value="Proton_antipo_M"/>
    <property type="match status" value="1"/>
</dbReference>
<dbReference type="InterPro" id="IPR003918">
    <property type="entry name" value="NADH_UbQ_OxRdtase"/>
</dbReference>
<accession>A0A3N6X3S5</accession>
<comment type="caution">
    <text evidence="10">The sequence shown here is derived from an EMBL/GenBank/DDBJ whole genome shotgun (WGS) entry which is preliminary data.</text>
</comment>
<protein>
    <submittedName>
        <fullName evidence="10">Monovalent cation/H+ antiporter subunit D family protein</fullName>
    </submittedName>
</protein>
<feature type="transmembrane region" description="Helical" evidence="8">
    <location>
        <begin position="33"/>
        <end position="50"/>
    </location>
</feature>
<evidence type="ECO:0000313" key="11">
    <source>
        <dbReference type="Proteomes" id="UP000275225"/>
    </source>
</evidence>
<dbReference type="PANTHER" id="PTHR42703">
    <property type="entry name" value="NADH DEHYDROGENASE"/>
    <property type="match status" value="1"/>
</dbReference>
<dbReference type="GO" id="GO:0005886">
    <property type="term" value="C:plasma membrane"/>
    <property type="evidence" value="ECO:0007669"/>
    <property type="project" value="UniProtKB-SubCell"/>
</dbReference>
<dbReference type="Proteomes" id="UP000275225">
    <property type="component" value="Unassembled WGS sequence"/>
</dbReference>
<dbReference type="GO" id="GO:0042773">
    <property type="term" value="P:ATP synthesis coupled electron transport"/>
    <property type="evidence" value="ECO:0007669"/>
    <property type="project" value="InterPro"/>
</dbReference>
<dbReference type="EMBL" id="RQJX01000005">
    <property type="protein sequence ID" value="RQN08765.1"/>
    <property type="molecule type" value="Genomic_DNA"/>
</dbReference>
<gene>
    <name evidence="10" type="ORF">EHW97_05820</name>
</gene>
<reference evidence="10 11" key="1">
    <citation type="submission" date="2018-11" db="EMBL/GenBank/DDBJ databases">
        <authorList>
            <person name="Li F."/>
        </authorList>
    </citation>
    <scope>NUCLEOTIDE SEQUENCE [LARGE SCALE GENOMIC DNA]</scope>
    <source>
        <strain evidence="10 11">YS17T</strain>
    </source>
</reference>
<dbReference type="GO" id="GO:0008137">
    <property type="term" value="F:NADH dehydrogenase (ubiquinone) activity"/>
    <property type="evidence" value="ECO:0007669"/>
    <property type="project" value="InterPro"/>
</dbReference>
<evidence type="ECO:0000256" key="2">
    <source>
        <dbReference type="ARBA" id="ARBA00005346"/>
    </source>
</evidence>
<comment type="subcellular location">
    <subcellularLocation>
        <location evidence="1">Cell membrane</location>
        <topology evidence="1">Multi-pass membrane protein</topology>
    </subcellularLocation>
    <subcellularLocation>
        <location evidence="7">Membrane</location>
        <topology evidence="7">Multi-pass membrane protein</topology>
    </subcellularLocation>
</comment>
<evidence type="ECO:0000256" key="8">
    <source>
        <dbReference type="SAM" id="Phobius"/>
    </source>
</evidence>
<feature type="transmembrane region" description="Helical" evidence="8">
    <location>
        <begin position="131"/>
        <end position="152"/>
    </location>
</feature>
<evidence type="ECO:0000256" key="3">
    <source>
        <dbReference type="ARBA" id="ARBA00022475"/>
    </source>
</evidence>
<feature type="transmembrane region" description="Helical" evidence="8">
    <location>
        <begin position="269"/>
        <end position="288"/>
    </location>
</feature>
<dbReference type="PANTHER" id="PTHR42703:SF1">
    <property type="entry name" value="NA(+)_H(+) ANTIPORTER SUBUNIT D1"/>
    <property type="match status" value="1"/>
</dbReference>
<name>A0A3N6X3S5_9ACTN</name>
<evidence type="ECO:0000256" key="7">
    <source>
        <dbReference type="RuleBase" id="RU000320"/>
    </source>
</evidence>
<keyword evidence="4 7" id="KW-0812">Transmembrane</keyword>
<feature type="transmembrane region" description="Helical" evidence="8">
    <location>
        <begin position="445"/>
        <end position="469"/>
    </location>
</feature>
<feature type="transmembrane region" description="Helical" evidence="8">
    <location>
        <begin position="164"/>
        <end position="185"/>
    </location>
</feature>
<dbReference type="InterPro" id="IPR050586">
    <property type="entry name" value="CPA3_Na-H_Antiporter_D"/>
</dbReference>